<dbReference type="Proteomes" id="UP000319859">
    <property type="component" value="Unassembled WGS sequence"/>
</dbReference>
<dbReference type="GO" id="GO:0003677">
    <property type="term" value="F:DNA binding"/>
    <property type="evidence" value="ECO:0007669"/>
    <property type="project" value="UniProtKB-KW"/>
</dbReference>
<dbReference type="EMBL" id="VITN01000044">
    <property type="protein sequence ID" value="TWB09204.1"/>
    <property type="molecule type" value="Genomic_DNA"/>
</dbReference>
<name>A0A560EIL2_9PROT</name>
<dbReference type="NCBIfam" id="NF041951">
    <property type="entry name" value="phage_RstR"/>
    <property type="match status" value="1"/>
</dbReference>
<dbReference type="PANTHER" id="PTHR46558:SF11">
    <property type="entry name" value="HTH-TYPE TRANSCRIPTIONAL REGULATOR XRE"/>
    <property type="match status" value="1"/>
</dbReference>
<dbReference type="SUPFAM" id="SSF47413">
    <property type="entry name" value="lambda repressor-like DNA-binding domains"/>
    <property type="match status" value="1"/>
</dbReference>
<evidence type="ECO:0000313" key="4">
    <source>
        <dbReference type="Proteomes" id="UP000319859"/>
    </source>
</evidence>
<dbReference type="Gene3D" id="1.10.260.40">
    <property type="entry name" value="lambda repressor-like DNA-binding domains"/>
    <property type="match status" value="1"/>
</dbReference>
<evidence type="ECO:0000259" key="2">
    <source>
        <dbReference type="PROSITE" id="PS50943"/>
    </source>
</evidence>
<dbReference type="PANTHER" id="PTHR46558">
    <property type="entry name" value="TRACRIPTIONAL REGULATORY PROTEIN-RELATED-RELATED"/>
    <property type="match status" value="1"/>
</dbReference>
<evidence type="ECO:0000256" key="1">
    <source>
        <dbReference type="ARBA" id="ARBA00023125"/>
    </source>
</evidence>
<dbReference type="InterPro" id="IPR010982">
    <property type="entry name" value="Lambda_DNA-bd_dom_sf"/>
</dbReference>
<dbReference type="PROSITE" id="PS50943">
    <property type="entry name" value="HTH_CROC1"/>
    <property type="match status" value="1"/>
</dbReference>
<proteinExistence type="predicted"/>
<keyword evidence="1" id="KW-0238">DNA-binding</keyword>
<dbReference type="AlphaFoldDB" id="A0A560EIL2"/>
<dbReference type="CDD" id="cd00093">
    <property type="entry name" value="HTH_XRE"/>
    <property type="match status" value="1"/>
</dbReference>
<organism evidence="3 4">
    <name type="scientific">Nitrospirillum amazonense</name>
    <dbReference type="NCBI Taxonomy" id="28077"/>
    <lineage>
        <taxon>Bacteria</taxon>
        <taxon>Pseudomonadati</taxon>
        <taxon>Pseudomonadota</taxon>
        <taxon>Alphaproteobacteria</taxon>
        <taxon>Rhodospirillales</taxon>
        <taxon>Azospirillaceae</taxon>
        <taxon>Nitrospirillum</taxon>
    </lineage>
</organism>
<gene>
    <name evidence="3" type="ORF">FBZ89_1442</name>
</gene>
<dbReference type="OrthoDB" id="9814751at2"/>
<feature type="domain" description="HTH cro/C1-type" evidence="2">
    <location>
        <begin position="22"/>
        <end position="73"/>
    </location>
</feature>
<evidence type="ECO:0000313" key="3">
    <source>
        <dbReference type="EMBL" id="TWB09204.1"/>
    </source>
</evidence>
<accession>A0A560EIL2</accession>
<dbReference type="InterPro" id="IPR001387">
    <property type="entry name" value="Cro/C1-type_HTH"/>
</dbReference>
<protein>
    <submittedName>
        <fullName evidence="3">Helix-turn-helix protein</fullName>
    </submittedName>
</protein>
<dbReference type="InterPro" id="IPR049639">
    <property type="entry name" value="RstR"/>
</dbReference>
<reference evidence="3 4" key="1">
    <citation type="submission" date="2019-06" db="EMBL/GenBank/DDBJ databases">
        <title>Genomic Encyclopedia of Type Strains, Phase IV (KMG-V): Genome sequencing to study the core and pangenomes of soil and plant-associated prokaryotes.</title>
        <authorList>
            <person name="Whitman W."/>
        </authorList>
    </citation>
    <scope>NUCLEOTIDE SEQUENCE [LARGE SCALE GENOMIC DNA]</scope>
    <source>
        <strain evidence="3 4">BR 11880</strain>
    </source>
</reference>
<sequence length="125" mass="14287">MRQTQSSTQWRAMPFPEQLFSLRKARNLSQKALAEMVKVHVTQIQRYETGQIQPNLAVLKRLAIALNVSADTLIFDEHERAPKDEGVRLILQALDEFTPEELATVKNVLQGLVLQHQARRWANAS</sequence>
<dbReference type="Pfam" id="PF01381">
    <property type="entry name" value="HTH_3"/>
    <property type="match status" value="1"/>
</dbReference>
<comment type="caution">
    <text evidence="3">The sequence shown here is derived from an EMBL/GenBank/DDBJ whole genome shotgun (WGS) entry which is preliminary data.</text>
</comment>
<dbReference type="SMART" id="SM00530">
    <property type="entry name" value="HTH_XRE"/>
    <property type="match status" value="1"/>
</dbReference>
<dbReference type="RefSeq" id="WP_145754683.1">
    <property type="nucleotide sequence ID" value="NZ_VITN01000044.1"/>
</dbReference>